<proteinExistence type="predicted"/>
<accession>A0A6C0JS93</accession>
<sequence length="363" mass="40743">MSYSHTLSSPLSLYEFFKHRFPLETTLSESNKLNQHVPVTKRAVVEDLVATTKRINSRYYKLSVYNNGYAQVDISISTTSGTTSVETKSIAEYSEYHVVLTNLNTAIVSGKRNSKAEESRCLIKDIHLPLLDEDEVYTIQRVLKKVYTPVSTSSRAVSIYSVREFLESEVVDLENEIVLIDERDEVPIPDKEEETKSALHSLDLLDVNPDIIGNCLSKVQEEYLRELSVRVPTLDHLPDLSRYPNLETLSITTTREGGELVSGHAFCLPYVLTLRSSDLIVANGLCYTRVRVLTVECKTVALTTSLIPHLNVLYLMCEDPSSCNVVIDTELDFVGVSAGFASLPKHVLKRLFKVAPKRVEVLV</sequence>
<reference evidence="1" key="1">
    <citation type="journal article" date="2020" name="Nature">
        <title>Giant virus diversity and host interactions through global metagenomics.</title>
        <authorList>
            <person name="Schulz F."/>
            <person name="Roux S."/>
            <person name="Paez-Espino D."/>
            <person name="Jungbluth S."/>
            <person name="Walsh D.A."/>
            <person name="Denef V.J."/>
            <person name="McMahon K.D."/>
            <person name="Konstantinidis K.T."/>
            <person name="Eloe-Fadrosh E.A."/>
            <person name="Kyrpides N.C."/>
            <person name="Woyke T."/>
        </authorList>
    </citation>
    <scope>NUCLEOTIDE SEQUENCE</scope>
    <source>
        <strain evidence="1">GVMAG-S-1063924-116</strain>
    </source>
</reference>
<evidence type="ECO:0000313" key="1">
    <source>
        <dbReference type="EMBL" id="QHU08622.1"/>
    </source>
</evidence>
<organism evidence="1">
    <name type="scientific">viral metagenome</name>
    <dbReference type="NCBI Taxonomy" id="1070528"/>
    <lineage>
        <taxon>unclassified sequences</taxon>
        <taxon>metagenomes</taxon>
        <taxon>organismal metagenomes</taxon>
    </lineage>
</organism>
<dbReference type="EMBL" id="MN740698">
    <property type="protein sequence ID" value="QHU08622.1"/>
    <property type="molecule type" value="Genomic_DNA"/>
</dbReference>
<name>A0A6C0JS93_9ZZZZ</name>
<dbReference type="AlphaFoldDB" id="A0A6C0JS93"/>
<protein>
    <submittedName>
        <fullName evidence="1">Uncharacterized protein</fullName>
    </submittedName>
</protein>